<sequence>MTADFLLRNGYMGIANVYFREMENISYHVAAGHIDEELLTELMTAILDNTYDNDEALKLKLFNAISVEEQFYE</sequence>
<protein>
    <submittedName>
        <fullName evidence="1">Death-on-curing family protein</fullName>
    </submittedName>
</protein>
<dbReference type="eggNOG" id="COG3654">
    <property type="taxonomic scope" value="Bacteria"/>
</dbReference>
<evidence type="ECO:0000313" key="2">
    <source>
        <dbReference type="Proteomes" id="UP000008178"/>
    </source>
</evidence>
<proteinExistence type="predicted"/>
<reference evidence="1 2" key="1">
    <citation type="journal article" date="2015" name="Genome Announc.">
        <title>Complete genome sequence of the human gut symbiont Roseburia hominis.</title>
        <authorList>
            <person name="Travis A.J."/>
            <person name="Kelly D."/>
            <person name="Flint H.J."/>
            <person name="Aminov R.I."/>
        </authorList>
    </citation>
    <scope>NUCLEOTIDE SEQUENCE [LARGE SCALE GENOMIC DNA]</scope>
    <source>
        <strain evidence="2">DSM 16839 / JCM 17582 / NCIMB 14029 / A2-183</strain>
    </source>
</reference>
<keyword evidence="2" id="KW-1185">Reference proteome</keyword>
<dbReference type="AlphaFoldDB" id="G2SYP1"/>
<dbReference type="EMBL" id="CP003040">
    <property type="protein sequence ID" value="AEN98138.1"/>
    <property type="molecule type" value="Genomic_DNA"/>
</dbReference>
<evidence type="ECO:0000313" key="1">
    <source>
        <dbReference type="EMBL" id="AEN98138.1"/>
    </source>
</evidence>
<organism evidence="1 2">
    <name type="scientific">Roseburia hominis (strain DSM 16839 / JCM 17582 / NCIMB 14029 / A2-183)</name>
    <dbReference type="NCBI Taxonomy" id="585394"/>
    <lineage>
        <taxon>Bacteria</taxon>
        <taxon>Bacillati</taxon>
        <taxon>Bacillota</taxon>
        <taxon>Clostridia</taxon>
        <taxon>Lachnospirales</taxon>
        <taxon>Lachnospiraceae</taxon>
        <taxon>Roseburia</taxon>
    </lineage>
</organism>
<dbReference type="Proteomes" id="UP000008178">
    <property type="component" value="Chromosome"/>
</dbReference>
<dbReference type="HOGENOM" id="CLU_2702492_0_0_9"/>
<dbReference type="STRING" id="585394.RHOM_15160"/>
<name>G2SYP1_ROSHA</name>
<accession>G2SYP1</accession>
<gene>
    <name evidence="1" type="ordered locus">RHOM_15160</name>
</gene>
<dbReference type="KEGG" id="rho:RHOM_15160"/>